<dbReference type="PROSITE" id="PS51029">
    <property type="entry name" value="MADF"/>
    <property type="match status" value="1"/>
</dbReference>
<feature type="domain" description="MADF" evidence="1">
    <location>
        <begin position="14"/>
        <end position="109"/>
    </location>
</feature>
<evidence type="ECO:0000259" key="1">
    <source>
        <dbReference type="PROSITE" id="PS51029"/>
    </source>
</evidence>
<protein>
    <recommendedName>
        <fullName evidence="1">MADF domain-containing protein</fullName>
    </recommendedName>
</protein>
<dbReference type="RefSeq" id="XP_050516316.1">
    <property type="nucleotide sequence ID" value="XM_050660359.1"/>
</dbReference>
<dbReference type="PANTHER" id="PTHR21505:SF12">
    <property type="entry name" value="MADF DOMAIN-CONTAINING PROTEIN-RELATED"/>
    <property type="match status" value="1"/>
</dbReference>
<dbReference type="Proteomes" id="UP001652700">
    <property type="component" value="Unplaced"/>
</dbReference>
<dbReference type="PANTHER" id="PTHR21505">
    <property type="entry name" value="MADF DOMAIN-CONTAINING PROTEIN-RELATED"/>
    <property type="match status" value="1"/>
</dbReference>
<dbReference type="EnsemblMetazoa" id="XM_050660359.1">
    <property type="protein sequence ID" value="XP_050516316.1"/>
    <property type="gene ID" value="LOC126891176"/>
</dbReference>
<evidence type="ECO:0000313" key="2">
    <source>
        <dbReference type="EnsemblMetazoa" id="XP_050516316.1"/>
    </source>
</evidence>
<dbReference type="GeneID" id="126891176"/>
<evidence type="ECO:0000313" key="3">
    <source>
        <dbReference type="Proteomes" id="UP001652700"/>
    </source>
</evidence>
<dbReference type="Pfam" id="PF10545">
    <property type="entry name" value="MADF_DNA_bdg"/>
    <property type="match status" value="1"/>
</dbReference>
<reference evidence="2" key="1">
    <citation type="submission" date="2025-05" db="UniProtKB">
        <authorList>
            <consortium name="EnsemblMetazoa"/>
        </authorList>
    </citation>
    <scope>IDENTIFICATION</scope>
</reference>
<accession>A0ABM5L1K0</accession>
<keyword evidence="3" id="KW-1185">Reference proteome</keyword>
<name>A0ABM5L1K0_DIAVI</name>
<dbReference type="SMART" id="SM00595">
    <property type="entry name" value="MADF"/>
    <property type="match status" value="1"/>
</dbReference>
<organism evidence="2 3">
    <name type="scientific">Diabrotica virgifera virgifera</name>
    <name type="common">western corn rootworm</name>
    <dbReference type="NCBI Taxonomy" id="50390"/>
    <lineage>
        <taxon>Eukaryota</taxon>
        <taxon>Metazoa</taxon>
        <taxon>Ecdysozoa</taxon>
        <taxon>Arthropoda</taxon>
        <taxon>Hexapoda</taxon>
        <taxon>Insecta</taxon>
        <taxon>Pterygota</taxon>
        <taxon>Neoptera</taxon>
        <taxon>Endopterygota</taxon>
        <taxon>Coleoptera</taxon>
        <taxon>Polyphaga</taxon>
        <taxon>Cucujiformia</taxon>
        <taxon>Chrysomeloidea</taxon>
        <taxon>Chrysomelidae</taxon>
        <taxon>Galerucinae</taxon>
        <taxon>Diabroticina</taxon>
        <taxon>Diabroticites</taxon>
        <taxon>Diabrotica</taxon>
    </lineage>
</organism>
<dbReference type="InterPro" id="IPR006578">
    <property type="entry name" value="MADF-dom"/>
</dbReference>
<proteinExistence type="predicted"/>
<sequence length="262" mass="30582">MNVSLRMNERETVRFVELYESEPVLWNVTDPRYNKKDARTLERIVAQLEIENFTSKHVLEKFKNLRSSYLQELKKIKNSTKSGCSADDVYVPKVVWFPIMHRFLMPHVKSRKTHSNLNDTQSQDHQDQEIHVMDTETQDTEYIHTQDINTQDEQATETQDILNQEQVSLRKEEQSDNWPNNPSASTFKRNMGATAVSHQSSQSKYDYTSNGRNFAGPRDIYNGTIRDAFPRLNGSKYAGPRDAYKCITRDTYNCNTRGFRLL</sequence>